<evidence type="ECO:0000313" key="4">
    <source>
        <dbReference type="Proteomes" id="UP000006790"/>
    </source>
</evidence>
<gene>
    <name evidence="3" type="ordered locus">Ecym_8334</name>
</gene>
<dbReference type="Proteomes" id="UP000006790">
    <property type="component" value="Chromosome 8"/>
</dbReference>
<keyword evidence="2" id="KW-1133">Transmembrane helix</keyword>
<feature type="transmembrane region" description="Helical" evidence="2">
    <location>
        <begin position="89"/>
        <end position="113"/>
    </location>
</feature>
<sequence>MRIRSLDPRPTDVSPPPSSEAGDEGWLPSCISLPRIRKSLIWLKRHSLWAVLFGYFPLYVSNTLTIVFIEPKYTTGALATVREHLPSLVDILLTWTIGIYVVSGLTLAVINWVRWRQRQERKYITRAEDVDTSPQKISDVGLVGLLSSYLVKLNRSVKHSLESLSKPFSGSGLGPIGYAVICYDFVYLCWLLKVRMANCM</sequence>
<dbReference type="AlphaFoldDB" id="G8JXN8"/>
<evidence type="ECO:0000313" key="3">
    <source>
        <dbReference type="EMBL" id="AET41612.1"/>
    </source>
</evidence>
<accession>G8JXN8</accession>
<dbReference type="GeneID" id="11469982"/>
<feature type="transmembrane region" description="Helical" evidence="2">
    <location>
        <begin position="47"/>
        <end position="69"/>
    </location>
</feature>
<reference evidence="4" key="1">
    <citation type="journal article" date="2012" name="G3 (Bethesda)">
        <title>Pichia sorbitophila, an interspecies yeast hybrid reveals early steps of genome resolution following polyploidization.</title>
        <authorList>
            <person name="Leh Louis V."/>
            <person name="Despons L."/>
            <person name="Friedrich A."/>
            <person name="Martin T."/>
            <person name="Durrens P."/>
            <person name="Casaregola S."/>
            <person name="Neuveglise C."/>
            <person name="Fairhead C."/>
            <person name="Marck C."/>
            <person name="Cruz J.A."/>
            <person name="Straub M.L."/>
            <person name="Kugler V."/>
            <person name="Sacerdot C."/>
            <person name="Uzunov Z."/>
            <person name="Thierry A."/>
            <person name="Weiss S."/>
            <person name="Bleykasten C."/>
            <person name="De Montigny J."/>
            <person name="Jacques N."/>
            <person name="Jung P."/>
            <person name="Lemaire M."/>
            <person name="Mallet S."/>
            <person name="Morel G."/>
            <person name="Richard G.F."/>
            <person name="Sarkar A."/>
            <person name="Savel G."/>
            <person name="Schacherer J."/>
            <person name="Seret M.L."/>
            <person name="Talla E."/>
            <person name="Samson G."/>
            <person name="Jubin C."/>
            <person name="Poulain J."/>
            <person name="Vacherie B."/>
            <person name="Barbe V."/>
            <person name="Pelletier E."/>
            <person name="Sherman D.J."/>
            <person name="Westhof E."/>
            <person name="Weissenbach J."/>
            <person name="Baret P.V."/>
            <person name="Wincker P."/>
            <person name="Gaillardin C."/>
            <person name="Dujon B."/>
            <person name="Souciet J.L."/>
        </authorList>
    </citation>
    <scope>NUCLEOTIDE SEQUENCE [LARGE SCALE GENOMIC DNA]</scope>
    <source>
        <strain evidence="4">CBS 270.75 / DBVPG 7215 / KCTC 17166 / NRRL Y-17582</strain>
    </source>
</reference>
<dbReference type="EMBL" id="CP002504">
    <property type="protein sequence ID" value="AET41612.1"/>
    <property type="molecule type" value="Genomic_DNA"/>
</dbReference>
<keyword evidence="4" id="KW-1185">Reference proteome</keyword>
<feature type="region of interest" description="Disordered" evidence="1">
    <location>
        <begin position="1"/>
        <end position="23"/>
    </location>
</feature>
<proteinExistence type="predicted"/>
<organism evidence="3 4">
    <name type="scientific">Eremothecium cymbalariae (strain CBS 270.75 / DBVPG 7215 / KCTC 17166 / NRRL Y-17582)</name>
    <name type="common">Yeast</name>
    <dbReference type="NCBI Taxonomy" id="931890"/>
    <lineage>
        <taxon>Eukaryota</taxon>
        <taxon>Fungi</taxon>
        <taxon>Dikarya</taxon>
        <taxon>Ascomycota</taxon>
        <taxon>Saccharomycotina</taxon>
        <taxon>Saccharomycetes</taxon>
        <taxon>Saccharomycetales</taxon>
        <taxon>Saccharomycetaceae</taxon>
        <taxon>Eremothecium</taxon>
    </lineage>
</organism>
<name>G8JXN8_ERECY</name>
<protein>
    <submittedName>
        <fullName evidence="3">Uncharacterized protein</fullName>
    </submittedName>
</protein>
<dbReference type="InParanoid" id="G8JXN8"/>
<keyword evidence="2" id="KW-0812">Transmembrane</keyword>
<keyword evidence="2" id="KW-0472">Membrane</keyword>
<dbReference type="KEGG" id="erc:Ecym_8334"/>
<dbReference type="HOGENOM" id="CLU_1366246_0_0_1"/>
<evidence type="ECO:0000256" key="2">
    <source>
        <dbReference type="SAM" id="Phobius"/>
    </source>
</evidence>
<dbReference type="RefSeq" id="XP_003648429.1">
    <property type="nucleotide sequence ID" value="XM_003648381.1"/>
</dbReference>
<dbReference type="STRING" id="931890.G8JXN8"/>
<feature type="compositionally biased region" description="Basic and acidic residues" evidence="1">
    <location>
        <begin position="1"/>
        <end position="10"/>
    </location>
</feature>
<evidence type="ECO:0000256" key="1">
    <source>
        <dbReference type="SAM" id="MobiDB-lite"/>
    </source>
</evidence>